<dbReference type="PANTHER" id="PTHR43669:SF8">
    <property type="entry name" value="SHORT-CHAIN TYPE DEHYDROGENASE_REDUCTASE-RELATED"/>
    <property type="match status" value="1"/>
</dbReference>
<evidence type="ECO:0000256" key="2">
    <source>
        <dbReference type="ARBA" id="ARBA00023002"/>
    </source>
</evidence>
<dbReference type="InterPro" id="IPR002347">
    <property type="entry name" value="SDR_fam"/>
</dbReference>
<name>A0ABV5PUP3_9ACTN</name>
<evidence type="ECO:0000313" key="4">
    <source>
        <dbReference type="Proteomes" id="UP001589646"/>
    </source>
</evidence>
<accession>A0ABV5PUP3</accession>
<gene>
    <name evidence="3" type="ORF">ACFFRN_10000</name>
</gene>
<dbReference type="RefSeq" id="WP_346118430.1">
    <property type="nucleotide sequence ID" value="NZ_BAAAXC010000006.1"/>
</dbReference>
<organism evidence="3 4">
    <name type="scientific">Nonomuraea roseola</name>
    <dbReference type="NCBI Taxonomy" id="46179"/>
    <lineage>
        <taxon>Bacteria</taxon>
        <taxon>Bacillati</taxon>
        <taxon>Actinomycetota</taxon>
        <taxon>Actinomycetes</taxon>
        <taxon>Streptosporangiales</taxon>
        <taxon>Streptosporangiaceae</taxon>
        <taxon>Nonomuraea</taxon>
    </lineage>
</organism>
<comment type="caution">
    <text evidence="3">The sequence shown here is derived from an EMBL/GenBank/DDBJ whole genome shotgun (WGS) entry which is preliminary data.</text>
</comment>
<keyword evidence="4" id="KW-1185">Reference proteome</keyword>
<sequence>MRTALVSGGASGVGRACAERLSAEGVRVVTADLAPGWDVRLDVTDPEAVTAAAGRIGPVDILVNSAGIIGPNKPLWEVSGEE</sequence>
<dbReference type="Gene3D" id="3.40.50.720">
    <property type="entry name" value="NAD(P)-binding Rossmann-like Domain"/>
    <property type="match status" value="1"/>
</dbReference>
<protein>
    <submittedName>
        <fullName evidence="3">SDR family oxidoreductase</fullName>
    </submittedName>
</protein>
<proteinExistence type="inferred from homology"/>
<evidence type="ECO:0000256" key="1">
    <source>
        <dbReference type="ARBA" id="ARBA00006484"/>
    </source>
</evidence>
<keyword evidence="2" id="KW-0560">Oxidoreductase</keyword>
<dbReference type="Pfam" id="PF13561">
    <property type="entry name" value="adh_short_C2"/>
    <property type="match status" value="1"/>
</dbReference>
<comment type="similarity">
    <text evidence="1">Belongs to the short-chain dehydrogenases/reductases (SDR) family.</text>
</comment>
<dbReference type="SUPFAM" id="SSF51735">
    <property type="entry name" value="NAD(P)-binding Rossmann-fold domains"/>
    <property type="match status" value="1"/>
</dbReference>
<evidence type="ECO:0000313" key="3">
    <source>
        <dbReference type="EMBL" id="MFB9526939.1"/>
    </source>
</evidence>
<dbReference type="InterPro" id="IPR036291">
    <property type="entry name" value="NAD(P)-bd_dom_sf"/>
</dbReference>
<reference evidence="3 4" key="1">
    <citation type="submission" date="2024-09" db="EMBL/GenBank/DDBJ databases">
        <authorList>
            <person name="Sun Q."/>
            <person name="Mori K."/>
        </authorList>
    </citation>
    <scope>NUCLEOTIDE SEQUENCE [LARGE SCALE GENOMIC DNA]</scope>
    <source>
        <strain evidence="3 4">JCM 3323</strain>
    </source>
</reference>
<dbReference type="PANTHER" id="PTHR43669">
    <property type="entry name" value="5-KETO-D-GLUCONATE 5-REDUCTASE"/>
    <property type="match status" value="1"/>
</dbReference>
<dbReference type="EMBL" id="JBHMCE010000003">
    <property type="protein sequence ID" value="MFB9526939.1"/>
    <property type="molecule type" value="Genomic_DNA"/>
</dbReference>
<dbReference type="PRINTS" id="PR00081">
    <property type="entry name" value="GDHRDH"/>
</dbReference>
<dbReference type="Proteomes" id="UP001589646">
    <property type="component" value="Unassembled WGS sequence"/>
</dbReference>